<proteinExistence type="predicted"/>
<reference evidence="2" key="1">
    <citation type="journal article" date="2014" name="Int. J. Syst. Evol. Microbiol.">
        <title>Complete genome sequence of Corynebacterium casei LMG S-19264T (=DSM 44701T), isolated from a smear-ripened cheese.</title>
        <authorList>
            <consortium name="US DOE Joint Genome Institute (JGI-PGF)"/>
            <person name="Walter F."/>
            <person name="Albersmeier A."/>
            <person name="Kalinowski J."/>
            <person name="Ruckert C."/>
        </authorList>
    </citation>
    <scope>NUCLEOTIDE SEQUENCE</scope>
    <source>
        <strain evidence="2">CGMCC 1.15880</strain>
    </source>
</reference>
<dbReference type="EMBL" id="BMKA01000005">
    <property type="protein sequence ID" value="GGA28613.1"/>
    <property type="molecule type" value="Genomic_DNA"/>
</dbReference>
<evidence type="ECO:0000313" key="3">
    <source>
        <dbReference type="Proteomes" id="UP000628017"/>
    </source>
</evidence>
<comment type="caution">
    <text evidence="2">The sequence shown here is derived from an EMBL/GenBank/DDBJ whole genome shotgun (WGS) entry which is preliminary data.</text>
</comment>
<gene>
    <name evidence="2" type="ORF">GCM10011498_32180</name>
</gene>
<keyword evidence="3" id="KW-1185">Reference proteome</keyword>
<sequence>MTDFMTHTAATAPDASGPFLEKAAKAYGFIPNLLGTMAEAPAMLEGYLTLSGIFDKSDLSETERQIILMTNNYLNGCTYCMAAHTTISQMAGVSADVIEALRTDTPISNPKLEALRVFTAAIQETRGWPSEQQLGAFLAAGYTRQSVLEVIVGTSLKVMSNYTNHIASTELDAPFIANTWSPSSLKTVA</sequence>
<dbReference type="InterPro" id="IPR029032">
    <property type="entry name" value="AhpD-like"/>
</dbReference>
<dbReference type="InterPro" id="IPR003779">
    <property type="entry name" value="CMD-like"/>
</dbReference>
<dbReference type="SUPFAM" id="SSF69118">
    <property type="entry name" value="AhpD-like"/>
    <property type="match status" value="1"/>
</dbReference>
<dbReference type="AlphaFoldDB" id="A0A916R3G2"/>
<dbReference type="GO" id="GO:0051920">
    <property type="term" value="F:peroxiredoxin activity"/>
    <property type="evidence" value="ECO:0007669"/>
    <property type="project" value="InterPro"/>
</dbReference>
<name>A0A916R3G2_9RHOB</name>
<dbReference type="Proteomes" id="UP000628017">
    <property type="component" value="Unassembled WGS sequence"/>
</dbReference>
<dbReference type="PANTHER" id="PTHR35446:SF3">
    <property type="entry name" value="CMD DOMAIN-CONTAINING PROTEIN"/>
    <property type="match status" value="1"/>
</dbReference>
<organism evidence="2 3">
    <name type="scientific">Neptunicoccus cionae</name>
    <dbReference type="NCBI Taxonomy" id="2035344"/>
    <lineage>
        <taxon>Bacteria</taxon>
        <taxon>Pseudomonadati</taxon>
        <taxon>Pseudomonadota</taxon>
        <taxon>Alphaproteobacteria</taxon>
        <taxon>Rhodobacterales</taxon>
        <taxon>Paracoccaceae</taxon>
        <taxon>Neptunicoccus</taxon>
    </lineage>
</organism>
<feature type="domain" description="Carboxymuconolactone decarboxylase-like" evidence="1">
    <location>
        <begin position="52"/>
        <end position="104"/>
    </location>
</feature>
<dbReference type="PANTHER" id="PTHR35446">
    <property type="entry name" value="SI:CH211-175M2.5"/>
    <property type="match status" value="1"/>
</dbReference>
<dbReference type="Gene3D" id="1.20.1290.10">
    <property type="entry name" value="AhpD-like"/>
    <property type="match status" value="1"/>
</dbReference>
<accession>A0A916R3G2</accession>
<protein>
    <recommendedName>
        <fullName evidence="1">Carboxymuconolactone decarboxylase-like domain-containing protein</fullName>
    </recommendedName>
</protein>
<dbReference type="RefSeq" id="WP_188677738.1">
    <property type="nucleotide sequence ID" value="NZ_BMKA01000005.1"/>
</dbReference>
<evidence type="ECO:0000259" key="1">
    <source>
        <dbReference type="Pfam" id="PF02627"/>
    </source>
</evidence>
<evidence type="ECO:0000313" key="2">
    <source>
        <dbReference type="EMBL" id="GGA28613.1"/>
    </source>
</evidence>
<reference evidence="2" key="2">
    <citation type="submission" date="2020-09" db="EMBL/GenBank/DDBJ databases">
        <authorList>
            <person name="Sun Q."/>
            <person name="Zhou Y."/>
        </authorList>
    </citation>
    <scope>NUCLEOTIDE SEQUENCE</scope>
    <source>
        <strain evidence="2">CGMCC 1.15880</strain>
    </source>
</reference>
<dbReference type="Pfam" id="PF02627">
    <property type="entry name" value="CMD"/>
    <property type="match status" value="1"/>
</dbReference>